<evidence type="ECO:0000256" key="11">
    <source>
        <dbReference type="PIRSR" id="PIRSR015894-3"/>
    </source>
</evidence>
<dbReference type="CDD" id="cd02440">
    <property type="entry name" value="AdoMet_MTases"/>
    <property type="match status" value="1"/>
</dbReference>
<dbReference type="Pfam" id="PF05185">
    <property type="entry name" value="PRMT5"/>
    <property type="match status" value="1"/>
</dbReference>
<evidence type="ECO:0000256" key="6">
    <source>
        <dbReference type="ARBA" id="ARBA00023163"/>
    </source>
</evidence>
<feature type="binding site" evidence="10">
    <location>
        <begin position="408"/>
        <end position="409"/>
    </location>
    <ligand>
        <name>S-adenosyl-L-methionine</name>
        <dbReference type="ChEBI" id="CHEBI:59789"/>
    </ligand>
</feature>
<dbReference type="InterPro" id="IPR035247">
    <property type="entry name" value="PRMT5_TIM"/>
</dbReference>
<feature type="binding site" evidence="10">
    <location>
        <position position="313"/>
    </location>
    <ligand>
        <name>S-adenosyl-L-methionine</name>
        <dbReference type="ChEBI" id="CHEBI:59789"/>
    </ligand>
</feature>
<dbReference type="GO" id="GO:0032259">
    <property type="term" value="P:methylation"/>
    <property type="evidence" value="ECO:0007669"/>
    <property type="project" value="UniProtKB-KW"/>
</dbReference>
<comment type="catalytic activity">
    <reaction evidence="7">
        <text>L-arginyl-[protein] + 2 S-adenosyl-L-methionine = N(omega),N(omega)'-dimethyl-L-arginyl-[protein] + 2 S-adenosyl-L-homocysteine + 2 H(+)</text>
        <dbReference type="Rhea" id="RHEA:48108"/>
        <dbReference type="Rhea" id="RHEA-COMP:10532"/>
        <dbReference type="Rhea" id="RHEA-COMP:11992"/>
        <dbReference type="ChEBI" id="CHEBI:15378"/>
        <dbReference type="ChEBI" id="CHEBI:29965"/>
        <dbReference type="ChEBI" id="CHEBI:57856"/>
        <dbReference type="ChEBI" id="CHEBI:59789"/>
        <dbReference type="ChEBI" id="CHEBI:88221"/>
        <dbReference type="EC" id="2.1.1.320"/>
    </reaction>
</comment>
<proteinExistence type="inferred from homology"/>
<dbReference type="Gene3D" id="3.20.20.150">
    <property type="entry name" value="Divalent-metal-dependent TIM barrel enzymes"/>
    <property type="match status" value="1"/>
</dbReference>
<dbReference type="InterPro" id="IPR029063">
    <property type="entry name" value="SAM-dependent_MTases_sf"/>
</dbReference>
<reference evidence="15" key="1">
    <citation type="journal article" date="2014" name="PLoS ONE">
        <title>Transcriptome-Based Identification of ABC Transporters in the Western Tarnished Plant Bug Lygus hesperus.</title>
        <authorList>
            <person name="Hull J.J."/>
            <person name="Chaney K."/>
            <person name="Geib S.M."/>
            <person name="Fabrick J.A."/>
            <person name="Brent C.S."/>
            <person name="Walsh D."/>
            <person name="Lavine L.C."/>
        </authorList>
    </citation>
    <scope>NUCLEOTIDE SEQUENCE</scope>
</reference>
<evidence type="ECO:0000256" key="9">
    <source>
        <dbReference type="PIRSR" id="PIRSR015894-1"/>
    </source>
</evidence>
<dbReference type="FunFam" id="3.20.20.150:FF:000008">
    <property type="entry name" value="Protein arginine N-methyltransferase 5"/>
    <property type="match status" value="1"/>
</dbReference>
<evidence type="ECO:0000256" key="3">
    <source>
        <dbReference type="ARBA" id="ARBA00022691"/>
    </source>
</evidence>
<dbReference type="Gene3D" id="3.40.50.150">
    <property type="entry name" value="Vaccinia Virus protein VP39"/>
    <property type="match status" value="1"/>
</dbReference>
<name>A0A0A9X7K0_LYGHE</name>
<feature type="domain" description="PRMT5 arginine-N-methyltransferase" evidence="12">
    <location>
        <begin position="289"/>
        <end position="453"/>
    </location>
</feature>
<evidence type="ECO:0000256" key="5">
    <source>
        <dbReference type="ARBA" id="ARBA00023015"/>
    </source>
</evidence>
<evidence type="ECO:0000313" key="15">
    <source>
        <dbReference type="EMBL" id="JAG14803.1"/>
    </source>
</evidence>
<feature type="site" description="Critical for specifying symmetric addition of methyl groups" evidence="11">
    <location>
        <position position="316"/>
    </location>
</feature>
<evidence type="ECO:0000256" key="1">
    <source>
        <dbReference type="ARBA" id="ARBA00022603"/>
    </source>
</evidence>
<organism evidence="15">
    <name type="scientific">Lygus hesperus</name>
    <name type="common">Western plant bug</name>
    <dbReference type="NCBI Taxonomy" id="30085"/>
    <lineage>
        <taxon>Eukaryota</taxon>
        <taxon>Metazoa</taxon>
        <taxon>Ecdysozoa</taxon>
        <taxon>Arthropoda</taxon>
        <taxon>Hexapoda</taxon>
        <taxon>Insecta</taxon>
        <taxon>Pterygota</taxon>
        <taxon>Neoptera</taxon>
        <taxon>Paraneoptera</taxon>
        <taxon>Hemiptera</taxon>
        <taxon>Heteroptera</taxon>
        <taxon>Panheteroptera</taxon>
        <taxon>Cimicomorpha</taxon>
        <taxon>Miridae</taxon>
        <taxon>Mirini</taxon>
        <taxon>Lygus</taxon>
    </lineage>
</organism>
<keyword evidence="5" id="KW-0805">Transcription regulation</keyword>
<dbReference type="EMBL" id="GBRD01003060">
    <property type="protein sequence ID" value="JAG62761.1"/>
    <property type="molecule type" value="Transcribed_RNA"/>
</dbReference>
<evidence type="ECO:0000256" key="2">
    <source>
        <dbReference type="ARBA" id="ARBA00022679"/>
    </source>
</evidence>
<dbReference type="InterPro" id="IPR007857">
    <property type="entry name" value="Arg_MeTrfase_PRMT5"/>
</dbReference>
<dbReference type="SUPFAM" id="SSF53335">
    <property type="entry name" value="S-adenosyl-L-methionine-dependent methyltransferases"/>
    <property type="match status" value="1"/>
</dbReference>
<feature type="binding site" evidence="10">
    <location>
        <position position="381"/>
    </location>
    <ligand>
        <name>S-adenosyl-L-methionine</name>
        <dbReference type="ChEBI" id="CHEBI:59789"/>
    </ligand>
</feature>
<feature type="domain" description="PRMT5 oligomerisation" evidence="14">
    <location>
        <begin position="456"/>
        <end position="624"/>
    </location>
</feature>
<feature type="active site" description="Proton donor/acceptor" evidence="9">
    <location>
        <position position="433"/>
    </location>
</feature>
<sequence>MGRKPRSFGLDFPAAANISNAINTAADCGFGFVSVPLAHPMLRRCANDQSVPVEKSKWMRTDLVLSANDWQVRVIPKISSWLELDSPNEGFRKRSEEVFHQELAFAHHLGIKAVLMDLRRRHNVNLARHLLSRLTSENSSYFRDEVWLQIPTTSRKMNTASCRNDVPEDDDEDKDDPWHWWDDLRLLCSSTMRIKVALEVTADLPSEEKLSRWYGEPIEVLVIPTSLFFTNKAGYPTLSKAHQRFIQKCAAREMTVLVTGGNRHASLRHYVQYMNHLFQSAELPPHIQCNLGFEDNLQVPLQPLADHLESFTYETFEKDPVKYTEYGNAVYQALLDRVPEAEIETNTQVIMVVGAGRGPLVTQTIHAAKKANRKIRVYAVEKNPNAVVTLMDLKKVSWGDIVKVVHCDMRKWKAPEKCDILVSELLGSFGDNELSPECLDGAQVFLKDDGISIPESYRSYVQPIMSMRLYNETRELKICDKPYYYKFEQTYVVAQTNSYWIAPRQQLFEFIHPNRSEVVDNTRYKRLKFVASEDSTLYGFTGYFDTTLYKDITLSIVPDTYSRGMFSWFPLYIPIMEPMSLKKGDPIELLFWRRRDQTKVWYEWCVQRPLTTGIHNINGRSSTIGL</sequence>
<reference evidence="15" key="2">
    <citation type="submission" date="2014-07" db="EMBL/GenBank/DDBJ databases">
        <authorList>
            <person name="Hull J."/>
        </authorList>
    </citation>
    <scope>NUCLEOTIDE SEQUENCE</scope>
</reference>
<keyword evidence="2 8" id="KW-0808">Transferase</keyword>
<evidence type="ECO:0000256" key="8">
    <source>
        <dbReference type="PIRNR" id="PIRNR015894"/>
    </source>
</evidence>
<keyword evidence="1 8" id="KW-0489">Methyltransferase</keyword>
<dbReference type="PANTHER" id="PTHR10738:SF0">
    <property type="entry name" value="PROTEIN ARGININE N-METHYLTRANSFERASE 5"/>
    <property type="match status" value="1"/>
</dbReference>
<feature type="active site" description="Proton donor/acceptor" evidence="9">
    <location>
        <position position="424"/>
    </location>
</feature>
<dbReference type="Pfam" id="PF17285">
    <property type="entry name" value="PRMT5_TIM"/>
    <property type="match status" value="1"/>
</dbReference>
<dbReference type="GO" id="GO:0044020">
    <property type="term" value="F:histone H4R3 methyltransferase activity"/>
    <property type="evidence" value="ECO:0007669"/>
    <property type="project" value="UniProtKB-ARBA"/>
</dbReference>
<dbReference type="AlphaFoldDB" id="A0A0A9X7K0"/>
<dbReference type="InterPro" id="IPR025799">
    <property type="entry name" value="Arg_MeTrfase"/>
</dbReference>
<accession>A0A0A9X7K0</accession>
<dbReference type="Pfam" id="PF17286">
    <property type="entry name" value="PRMT5_C"/>
    <property type="match status" value="1"/>
</dbReference>
<dbReference type="GO" id="GO:0005634">
    <property type="term" value="C:nucleus"/>
    <property type="evidence" value="ECO:0007669"/>
    <property type="project" value="TreeGrafter"/>
</dbReference>
<evidence type="ECO:0000256" key="10">
    <source>
        <dbReference type="PIRSR" id="PIRSR015894-2"/>
    </source>
</evidence>
<evidence type="ECO:0000259" key="14">
    <source>
        <dbReference type="Pfam" id="PF17286"/>
    </source>
</evidence>
<dbReference type="PANTHER" id="PTHR10738">
    <property type="entry name" value="PROTEIN ARGININE N-METHYLTRANSFERASE 5"/>
    <property type="match status" value="1"/>
</dbReference>
<keyword evidence="4" id="KW-0156">Chromatin regulator</keyword>
<evidence type="ECO:0000256" key="4">
    <source>
        <dbReference type="ARBA" id="ARBA00022853"/>
    </source>
</evidence>
<evidence type="ECO:0000259" key="13">
    <source>
        <dbReference type="Pfam" id="PF17285"/>
    </source>
</evidence>
<dbReference type="FunFam" id="3.40.50.150:FF:000029">
    <property type="entry name" value="Protein arginine N-methyltransferase 5"/>
    <property type="match status" value="1"/>
</dbReference>
<feature type="binding site" evidence="10">
    <location>
        <begin position="322"/>
        <end position="323"/>
    </location>
    <ligand>
        <name>S-adenosyl-L-methionine</name>
        <dbReference type="ChEBI" id="CHEBI:59789"/>
    </ligand>
</feature>
<dbReference type="EMBL" id="GBHO01028801">
    <property type="protein sequence ID" value="JAG14803.1"/>
    <property type="molecule type" value="Transcribed_RNA"/>
</dbReference>
<dbReference type="GO" id="GO:0035243">
    <property type="term" value="F:protein-arginine omega-N symmetric methyltransferase activity"/>
    <property type="evidence" value="ECO:0007669"/>
    <property type="project" value="UniProtKB-EC"/>
</dbReference>
<dbReference type="InterPro" id="IPR035248">
    <property type="entry name" value="PRMT5_C"/>
</dbReference>
<feature type="domain" description="PRMT5 TIM barrel" evidence="13">
    <location>
        <begin position="29"/>
        <end position="280"/>
    </location>
</feature>
<dbReference type="FunFam" id="2.70.160.11:FF:000003">
    <property type="entry name" value="Protein arginine N-methyltransferase 5"/>
    <property type="match status" value="1"/>
</dbReference>
<dbReference type="GO" id="GO:0005829">
    <property type="term" value="C:cytosol"/>
    <property type="evidence" value="ECO:0007669"/>
    <property type="project" value="TreeGrafter"/>
</dbReference>
<keyword evidence="3 8" id="KW-0949">S-adenosyl-L-methionine</keyword>
<dbReference type="InterPro" id="IPR035075">
    <property type="entry name" value="PRMT5"/>
</dbReference>
<dbReference type="Gene3D" id="2.70.160.11">
    <property type="entry name" value="Hnrnp arginine n-methyltransferase1"/>
    <property type="match status" value="1"/>
</dbReference>
<evidence type="ECO:0000256" key="7">
    <source>
        <dbReference type="ARBA" id="ARBA00048612"/>
    </source>
</evidence>
<gene>
    <name evidence="15" type="primary">PRMT5_2</name>
    <name evidence="15" type="ORF">CM83_75782</name>
</gene>
<dbReference type="PIRSF" id="PIRSF015894">
    <property type="entry name" value="Skb1_MeTrfase"/>
    <property type="match status" value="1"/>
</dbReference>
<dbReference type="PROSITE" id="PS51678">
    <property type="entry name" value="SAM_MT_PRMT"/>
    <property type="match status" value="1"/>
</dbReference>
<dbReference type="GO" id="GO:0006355">
    <property type="term" value="P:regulation of DNA-templated transcription"/>
    <property type="evidence" value="ECO:0007669"/>
    <property type="project" value="TreeGrafter"/>
</dbReference>
<evidence type="ECO:0000259" key="12">
    <source>
        <dbReference type="Pfam" id="PF05185"/>
    </source>
</evidence>
<comment type="similarity">
    <text evidence="8">Belongs to the class I-like SAM-binding methyltransferase superfamily.</text>
</comment>
<keyword evidence="6" id="KW-0804">Transcription</keyword>
<protein>
    <recommendedName>
        <fullName evidence="8">Protein arginine N-methyltransferase</fullName>
    </recommendedName>
</protein>
<evidence type="ECO:0000313" key="16">
    <source>
        <dbReference type="EMBL" id="JAG62761.1"/>
    </source>
</evidence>
<reference evidence="16" key="3">
    <citation type="submission" date="2014-09" db="EMBL/GenBank/DDBJ databases">
        <authorList>
            <person name="Magalhaes I.L.F."/>
            <person name="Oliveira U."/>
            <person name="Santos F.R."/>
            <person name="Vidigal T.H.D.A."/>
            <person name="Brescovit A.D."/>
            <person name="Santos A.J."/>
        </authorList>
    </citation>
    <scope>NUCLEOTIDE SEQUENCE</scope>
</reference>